<dbReference type="EMBL" id="PDSK01000154">
    <property type="protein sequence ID" value="PIE31328.1"/>
    <property type="molecule type" value="Genomic_DNA"/>
</dbReference>
<evidence type="ECO:0000313" key="2">
    <source>
        <dbReference type="Proteomes" id="UP000230821"/>
    </source>
</evidence>
<name>A0A2G6K6K7_9BACT</name>
<gene>
    <name evidence="1" type="ORF">CSA56_18555</name>
</gene>
<dbReference type="Proteomes" id="UP000230821">
    <property type="component" value="Unassembled WGS sequence"/>
</dbReference>
<proteinExistence type="predicted"/>
<reference evidence="1 2" key="1">
    <citation type="submission" date="2017-10" db="EMBL/GenBank/DDBJ databases">
        <title>Novel microbial diversity and functional potential in the marine mammal oral microbiome.</title>
        <authorList>
            <person name="Dudek N.K."/>
            <person name="Sun C.L."/>
            <person name="Burstein D."/>
            <person name="Kantor R.S."/>
            <person name="Aliaga Goltsman D.S."/>
            <person name="Bik E.M."/>
            <person name="Thomas B.C."/>
            <person name="Banfield J.F."/>
            <person name="Relman D.A."/>
        </authorList>
    </citation>
    <scope>NUCLEOTIDE SEQUENCE [LARGE SCALE GENOMIC DNA]</scope>
    <source>
        <strain evidence="1">DOLJORAL78_47_16</strain>
    </source>
</reference>
<organism evidence="1 2">
    <name type="scientific">candidate division KSB3 bacterium</name>
    <dbReference type="NCBI Taxonomy" id="2044937"/>
    <lineage>
        <taxon>Bacteria</taxon>
        <taxon>candidate division KSB3</taxon>
    </lineage>
</organism>
<evidence type="ECO:0000313" key="1">
    <source>
        <dbReference type="EMBL" id="PIE31328.1"/>
    </source>
</evidence>
<comment type="caution">
    <text evidence="1">The sequence shown here is derived from an EMBL/GenBank/DDBJ whole genome shotgun (WGS) entry which is preliminary data.</text>
</comment>
<sequence length="80" mass="9113">MNAAGSFQQHARVRGERFPIHFRKAHRHSCIGLMTPAQLHYGLAPQIHADRSRVLLNAYETYVSFSLTHSEARYPPVPES</sequence>
<accession>A0A2G6K6K7</accession>
<protein>
    <submittedName>
        <fullName evidence="1">Uncharacterized protein</fullName>
    </submittedName>
</protein>
<dbReference type="AlphaFoldDB" id="A0A2G6K6K7"/>